<evidence type="ECO:0000259" key="5">
    <source>
        <dbReference type="PROSITE" id="PS50931"/>
    </source>
</evidence>
<dbReference type="AlphaFoldDB" id="A0AA50KQ99"/>
<dbReference type="Gene3D" id="3.40.190.290">
    <property type="match status" value="1"/>
</dbReference>
<keyword evidence="3" id="KW-0238">DNA-binding</keyword>
<dbReference type="InterPro" id="IPR005119">
    <property type="entry name" value="LysR_subst-bd"/>
</dbReference>
<evidence type="ECO:0000256" key="1">
    <source>
        <dbReference type="ARBA" id="ARBA00009437"/>
    </source>
</evidence>
<proteinExistence type="inferred from homology"/>
<dbReference type="SUPFAM" id="SSF46785">
    <property type="entry name" value="Winged helix' DNA-binding domain"/>
    <property type="match status" value="1"/>
</dbReference>
<dbReference type="InterPro" id="IPR000847">
    <property type="entry name" value="LysR_HTH_N"/>
</dbReference>
<evidence type="ECO:0000256" key="3">
    <source>
        <dbReference type="ARBA" id="ARBA00023125"/>
    </source>
</evidence>
<sequence>MQPGFYSPTGTTMKHLDALYLFVKVVQQGGFSHAATQLGMPTATLSRRISALEQALGCKLLSRTTRKLQLTEEGRRYYERLHPLLSEMEQVTGDIQGQSQTMSGLIKVAAPIAISNTFLMDGITEFCLQYPQIRIELLQSNDYTSLLDTDLDVVFFSGELPDSSLRSRQLGEVQYGLFAAPGYLAQKGDLHSPEELDQHHIIQCWPHRNWQLTDSQGRRFHLKPVPRLSVNQMQAAVKAAIRGLGIVNVPRHYVAHYTEAGLLQPVLPAWQGGKRPFHMVYHNRELAPVRLNTFIEFIDQHMRSRLASTWVTGGEGKLGNGKQE</sequence>
<dbReference type="GO" id="GO:0043565">
    <property type="term" value="F:sequence-specific DNA binding"/>
    <property type="evidence" value="ECO:0007669"/>
    <property type="project" value="TreeGrafter"/>
</dbReference>
<evidence type="ECO:0000313" key="7">
    <source>
        <dbReference type="Proteomes" id="UP001223802"/>
    </source>
</evidence>
<organism evidence="6 7">
    <name type="scientific">Oceanimonas pelagia</name>
    <dbReference type="NCBI Taxonomy" id="3028314"/>
    <lineage>
        <taxon>Bacteria</taxon>
        <taxon>Pseudomonadati</taxon>
        <taxon>Pseudomonadota</taxon>
        <taxon>Gammaproteobacteria</taxon>
        <taxon>Aeromonadales</taxon>
        <taxon>Aeromonadaceae</taxon>
        <taxon>Oceanimonas</taxon>
    </lineage>
</organism>
<dbReference type="GO" id="GO:0006351">
    <property type="term" value="P:DNA-templated transcription"/>
    <property type="evidence" value="ECO:0007669"/>
    <property type="project" value="TreeGrafter"/>
</dbReference>
<keyword evidence="4" id="KW-0804">Transcription</keyword>
<accession>A0AA50KQ99</accession>
<dbReference type="RefSeq" id="WP_306763267.1">
    <property type="nucleotide sequence ID" value="NZ_CP118224.1"/>
</dbReference>
<comment type="similarity">
    <text evidence="1">Belongs to the LysR transcriptional regulatory family.</text>
</comment>
<dbReference type="CDD" id="cd08422">
    <property type="entry name" value="PBP2_CrgA_like"/>
    <property type="match status" value="1"/>
</dbReference>
<dbReference type="InterPro" id="IPR036390">
    <property type="entry name" value="WH_DNA-bd_sf"/>
</dbReference>
<dbReference type="KEGG" id="ope:PU634_06620"/>
<name>A0AA50KQ99_9GAMM</name>
<evidence type="ECO:0000256" key="4">
    <source>
        <dbReference type="ARBA" id="ARBA00023163"/>
    </source>
</evidence>
<feature type="domain" description="HTH lysR-type" evidence="5">
    <location>
        <begin position="16"/>
        <end position="71"/>
    </location>
</feature>
<dbReference type="EMBL" id="CP118224">
    <property type="protein sequence ID" value="WMC12030.1"/>
    <property type="molecule type" value="Genomic_DNA"/>
</dbReference>
<gene>
    <name evidence="6" type="ORF">PU634_06620</name>
</gene>
<keyword evidence="7" id="KW-1185">Reference proteome</keyword>
<dbReference type="PANTHER" id="PTHR30537:SF17">
    <property type="entry name" value="LYSR-FAMILY REGULATORY PROTEIN"/>
    <property type="match status" value="1"/>
</dbReference>
<dbReference type="InterPro" id="IPR036388">
    <property type="entry name" value="WH-like_DNA-bd_sf"/>
</dbReference>
<evidence type="ECO:0000256" key="2">
    <source>
        <dbReference type="ARBA" id="ARBA00023015"/>
    </source>
</evidence>
<protein>
    <submittedName>
        <fullName evidence="6">LysR family transcriptional regulator</fullName>
    </submittedName>
</protein>
<dbReference type="Gene3D" id="1.10.10.10">
    <property type="entry name" value="Winged helix-like DNA-binding domain superfamily/Winged helix DNA-binding domain"/>
    <property type="match status" value="1"/>
</dbReference>
<dbReference type="PANTHER" id="PTHR30537">
    <property type="entry name" value="HTH-TYPE TRANSCRIPTIONAL REGULATOR"/>
    <property type="match status" value="1"/>
</dbReference>
<dbReference type="GO" id="GO:0003700">
    <property type="term" value="F:DNA-binding transcription factor activity"/>
    <property type="evidence" value="ECO:0007669"/>
    <property type="project" value="InterPro"/>
</dbReference>
<keyword evidence="2" id="KW-0805">Transcription regulation</keyword>
<dbReference type="Proteomes" id="UP001223802">
    <property type="component" value="Chromosome"/>
</dbReference>
<dbReference type="InterPro" id="IPR058163">
    <property type="entry name" value="LysR-type_TF_proteobact-type"/>
</dbReference>
<dbReference type="SUPFAM" id="SSF53850">
    <property type="entry name" value="Periplasmic binding protein-like II"/>
    <property type="match status" value="1"/>
</dbReference>
<evidence type="ECO:0000313" key="6">
    <source>
        <dbReference type="EMBL" id="WMC12030.1"/>
    </source>
</evidence>
<dbReference type="Pfam" id="PF03466">
    <property type="entry name" value="LysR_substrate"/>
    <property type="match status" value="1"/>
</dbReference>
<dbReference type="FunFam" id="1.10.10.10:FF:000001">
    <property type="entry name" value="LysR family transcriptional regulator"/>
    <property type="match status" value="1"/>
</dbReference>
<dbReference type="Pfam" id="PF00126">
    <property type="entry name" value="HTH_1"/>
    <property type="match status" value="1"/>
</dbReference>
<dbReference type="PROSITE" id="PS50931">
    <property type="entry name" value="HTH_LYSR"/>
    <property type="match status" value="1"/>
</dbReference>
<reference evidence="6 7" key="1">
    <citation type="submission" date="2023-02" db="EMBL/GenBank/DDBJ databases">
        <title>Complete genome sequence of a novel bacterium Oceanimonas sp. NTOU-MSR1 isolated from marine coast sediment.</title>
        <authorList>
            <person name="Yang H.-T."/>
            <person name="Chen Y.-L."/>
            <person name="Ho Y.-N."/>
        </authorList>
    </citation>
    <scope>NUCLEOTIDE SEQUENCE [LARGE SCALE GENOMIC DNA]</scope>
    <source>
        <strain evidence="6 7">NTOU-MSR1</strain>
    </source>
</reference>